<dbReference type="PANTHER" id="PTHR47364">
    <property type="entry name" value="CYSTEINE PROTEINASE INHIBITOR 5"/>
    <property type="match status" value="1"/>
</dbReference>
<feature type="signal peptide" evidence="3">
    <location>
        <begin position="1"/>
        <end position="21"/>
    </location>
</feature>
<gene>
    <name evidence="5" type="ORF">BVRB_8g184860</name>
</gene>
<dbReference type="PROSITE" id="PS00287">
    <property type="entry name" value="CYSTATIN"/>
    <property type="match status" value="1"/>
</dbReference>
<protein>
    <recommendedName>
        <fullName evidence="4">Cystatin domain-containing protein</fullName>
    </recommendedName>
</protein>
<organism evidence="5 6">
    <name type="scientific">Beta vulgaris subsp. vulgaris</name>
    <name type="common">Beet</name>
    <dbReference type="NCBI Taxonomy" id="3555"/>
    <lineage>
        <taxon>Eukaryota</taxon>
        <taxon>Viridiplantae</taxon>
        <taxon>Streptophyta</taxon>
        <taxon>Embryophyta</taxon>
        <taxon>Tracheophyta</taxon>
        <taxon>Spermatophyta</taxon>
        <taxon>Magnoliopsida</taxon>
        <taxon>eudicotyledons</taxon>
        <taxon>Gunneridae</taxon>
        <taxon>Pentapetalae</taxon>
        <taxon>Caryophyllales</taxon>
        <taxon>Chenopodiaceae</taxon>
        <taxon>Betoideae</taxon>
        <taxon>Beta</taxon>
    </lineage>
</organism>
<dbReference type="eggNOG" id="ENOG502S46Q">
    <property type="taxonomic scope" value="Eukaryota"/>
</dbReference>
<proteinExistence type="predicted"/>
<dbReference type="OrthoDB" id="2016588at2759"/>
<dbReference type="EMBL" id="KQ090157">
    <property type="protein sequence ID" value="KMT04191.1"/>
    <property type="molecule type" value="Genomic_DNA"/>
</dbReference>
<dbReference type="GO" id="GO:0004869">
    <property type="term" value="F:cysteine-type endopeptidase inhibitor activity"/>
    <property type="evidence" value="ECO:0007669"/>
    <property type="project" value="UniProtKB-KW"/>
</dbReference>
<keyword evidence="1" id="KW-0646">Protease inhibitor</keyword>
<evidence type="ECO:0000256" key="1">
    <source>
        <dbReference type="ARBA" id="ARBA00022690"/>
    </source>
</evidence>
<dbReference type="AlphaFoldDB" id="A0A0J8EMH9"/>
<name>A0A0J8EMH9_BETVV</name>
<evidence type="ECO:0000256" key="2">
    <source>
        <dbReference type="ARBA" id="ARBA00022704"/>
    </source>
</evidence>
<dbReference type="InterPro" id="IPR018073">
    <property type="entry name" value="Prot_inh_cystat_CS"/>
</dbReference>
<dbReference type="PANTHER" id="PTHR47364:SF2">
    <property type="entry name" value="CYSTEINE PROTEINASE INHIBITOR 5"/>
    <property type="match status" value="1"/>
</dbReference>
<sequence>MSTRHILLIFSLLAVISAASAATRRGPVLGGYRPIKDIKDPYVQEIAKFAVDEHNKEEGSHLKLVKIVKGESQVVSGTNYRLTLSADDSQKYVAVVYDKPWQHQRSLTSFEKSE</sequence>
<dbReference type="KEGG" id="bvg:104900881"/>
<dbReference type="InterPro" id="IPR000010">
    <property type="entry name" value="Cystatin_dom"/>
</dbReference>
<keyword evidence="3" id="KW-0732">Signal</keyword>
<dbReference type="Gramene" id="KMT04191">
    <property type="protein sequence ID" value="KMT04191"/>
    <property type="gene ID" value="BVRB_8g184860"/>
</dbReference>
<dbReference type="SUPFAM" id="SSF54403">
    <property type="entry name" value="Cystatin/monellin"/>
    <property type="match status" value="1"/>
</dbReference>
<keyword evidence="2" id="KW-0789">Thiol protease inhibitor</keyword>
<accession>A0A0J8EMH9</accession>
<evidence type="ECO:0000259" key="4">
    <source>
        <dbReference type="SMART" id="SM00043"/>
    </source>
</evidence>
<dbReference type="SMART" id="SM00043">
    <property type="entry name" value="CY"/>
    <property type="match status" value="1"/>
</dbReference>
<dbReference type="Proteomes" id="UP000035740">
    <property type="component" value="Chromosome 8"/>
</dbReference>
<evidence type="ECO:0000256" key="3">
    <source>
        <dbReference type="SAM" id="SignalP"/>
    </source>
</evidence>
<dbReference type="OMA" id="KFAITEH"/>
<dbReference type="InterPro" id="IPR046350">
    <property type="entry name" value="Cystatin_sf"/>
</dbReference>
<dbReference type="CDD" id="cd00042">
    <property type="entry name" value="CY"/>
    <property type="match status" value="1"/>
</dbReference>
<feature type="chain" id="PRO_5018740438" description="Cystatin domain-containing protein" evidence="3">
    <location>
        <begin position="22"/>
        <end position="114"/>
    </location>
</feature>
<feature type="domain" description="Cystatin" evidence="4">
    <location>
        <begin position="27"/>
        <end position="113"/>
    </location>
</feature>
<dbReference type="Pfam" id="PF16845">
    <property type="entry name" value="SQAPI"/>
    <property type="match status" value="1"/>
</dbReference>
<evidence type="ECO:0000313" key="6">
    <source>
        <dbReference type="Proteomes" id="UP000035740"/>
    </source>
</evidence>
<keyword evidence="6" id="KW-1185">Reference proteome</keyword>
<evidence type="ECO:0000313" key="5">
    <source>
        <dbReference type="EMBL" id="KMT04191.1"/>
    </source>
</evidence>
<dbReference type="Gene3D" id="3.10.450.10">
    <property type="match status" value="1"/>
</dbReference>
<reference evidence="5 6" key="1">
    <citation type="journal article" date="2014" name="Nature">
        <title>The genome of the recently domesticated crop plant sugar beet (Beta vulgaris).</title>
        <authorList>
            <person name="Dohm J.C."/>
            <person name="Minoche A.E."/>
            <person name="Holtgrawe D."/>
            <person name="Capella-Gutierrez S."/>
            <person name="Zakrzewski F."/>
            <person name="Tafer H."/>
            <person name="Rupp O."/>
            <person name="Sorensen T.R."/>
            <person name="Stracke R."/>
            <person name="Reinhardt R."/>
            <person name="Goesmann A."/>
            <person name="Kraft T."/>
            <person name="Schulz B."/>
            <person name="Stadler P.F."/>
            <person name="Schmidt T."/>
            <person name="Gabaldon T."/>
            <person name="Lehrach H."/>
            <person name="Weisshaar B."/>
            <person name="Himmelbauer H."/>
        </authorList>
    </citation>
    <scope>NUCLEOTIDE SEQUENCE [LARGE SCALE GENOMIC DNA]</scope>
    <source>
        <tissue evidence="5">Taproot</tissue>
    </source>
</reference>